<sequence>MSENDVFTWICLGFLFLGMVFFCIGLALLRSAAHKDKVCTLPVNATIVDWIEDTTYHIDRGHSTRWHPVYEYTVNGRMIRRRSTLGYSRPQRAIGTTVTLMVNPAKAEEHHCPDGYMRFLGRVFLMIGVAIICAGIAVGLARIL</sequence>
<dbReference type="EMBL" id="VUMD01000006">
    <property type="protein sequence ID" value="MSS36582.1"/>
    <property type="molecule type" value="Genomic_DNA"/>
</dbReference>
<keyword evidence="1" id="KW-0812">Transmembrane</keyword>
<dbReference type="InterPro" id="IPR021994">
    <property type="entry name" value="DUF3592"/>
</dbReference>
<protein>
    <submittedName>
        <fullName evidence="3">DUF3592 domain-containing protein</fullName>
    </submittedName>
</protein>
<dbReference type="Proteomes" id="UP000429958">
    <property type="component" value="Unassembled WGS sequence"/>
</dbReference>
<name>A0A7X2NKN2_9CLOT</name>
<dbReference type="AlphaFoldDB" id="A0A7X2NKN2"/>
<feature type="domain" description="DUF3592" evidence="2">
    <location>
        <begin position="43"/>
        <end position="107"/>
    </location>
</feature>
<gene>
    <name evidence="3" type="ORF">FYJ39_08355</name>
</gene>
<evidence type="ECO:0000313" key="3">
    <source>
        <dbReference type="EMBL" id="MSS36582.1"/>
    </source>
</evidence>
<evidence type="ECO:0000259" key="2">
    <source>
        <dbReference type="Pfam" id="PF12158"/>
    </source>
</evidence>
<feature type="transmembrane region" description="Helical" evidence="1">
    <location>
        <begin position="123"/>
        <end position="143"/>
    </location>
</feature>
<feature type="transmembrane region" description="Helical" evidence="1">
    <location>
        <begin position="6"/>
        <end position="29"/>
    </location>
</feature>
<dbReference type="Pfam" id="PF12158">
    <property type="entry name" value="DUF3592"/>
    <property type="match status" value="1"/>
</dbReference>
<keyword evidence="4" id="KW-1185">Reference proteome</keyword>
<keyword evidence="1" id="KW-0472">Membrane</keyword>
<reference evidence="3 4" key="1">
    <citation type="submission" date="2019-08" db="EMBL/GenBank/DDBJ databases">
        <title>In-depth cultivation of the pig gut microbiome towards novel bacterial diversity and tailored functional studies.</title>
        <authorList>
            <person name="Wylensek D."/>
            <person name="Hitch T.C.A."/>
            <person name="Clavel T."/>
        </authorList>
    </citation>
    <scope>NUCLEOTIDE SEQUENCE [LARGE SCALE GENOMIC DNA]</scope>
    <source>
        <strain evidence="3 4">WCA-389-WT-23D1</strain>
    </source>
</reference>
<comment type="caution">
    <text evidence="3">The sequence shown here is derived from an EMBL/GenBank/DDBJ whole genome shotgun (WGS) entry which is preliminary data.</text>
</comment>
<dbReference type="RefSeq" id="WP_154472025.1">
    <property type="nucleotide sequence ID" value="NZ_VUMD01000006.1"/>
</dbReference>
<keyword evidence="1" id="KW-1133">Transmembrane helix</keyword>
<evidence type="ECO:0000313" key="4">
    <source>
        <dbReference type="Proteomes" id="UP000429958"/>
    </source>
</evidence>
<accession>A0A7X2NKN2</accession>
<proteinExistence type="predicted"/>
<evidence type="ECO:0000256" key="1">
    <source>
        <dbReference type="SAM" id="Phobius"/>
    </source>
</evidence>
<organism evidence="3 4">
    <name type="scientific">Clostridium porci</name>
    <dbReference type="NCBI Taxonomy" id="2605778"/>
    <lineage>
        <taxon>Bacteria</taxon>
        <taxon>Bacillati</taxon>
        <taxon>Bacillota</taxon>
        <taxon>Clostridia</taxon>
        <taxon>Eubacteriales</taxon>
        <taxon>Clostridiaceae</taxon>
        <taxon>Clostridium</taxon>
    </lineage>
</organism>